<evidence type="ECO:0000259" key="2">
    <source>
        <dbReference type="Pfam" id="PF01048"/>
    </source>
</evidence>
<gene>
    <name evidence="3" type="ORF">BJI46_08740</name>
</gene>
<protein>
    <recommendedName>
        <fullName evidence="2">Nucleoside phosphorylase domain-containing protein</fullName>
    </recommendedName>
</protein>
<dbReference type="Gene3D" id="3.40.50.1580">
    <property type="entry name" value="Nucleoside phosphorylase domain"/>
    <property type="match status" value="1"/>
</dbReference>
<feature type="signal peptide" evidence="1">
    <location>
        <begin position="1"/>
        <end position="18"/>
    </location>
</feature>
<sequence>MRLLKLSVIIGAVTCAMGLVGCATSTKLNQSQPTVAPASVNYLTDANPRLGIIAAFGQEADLLLESTSDKKEYFIKGRKFVTGTLQGAPVVITLSGISMTNAAMTTQLMIDHFQLTGLVFSGIAGSLNPELHVGDVVIAKSWIAPNEVYYANKTQLPAACGTPGDVSCLGLALDNKIPPYAAQFFRQTNVMNASNYNKVALTTKIADQNIPVAFGEMKTDFPVDEKMWNIANKVQAQTQNSLEPICASKQKCYQPKIVMGKRGVSGGAFLANIEYRNYLHQYMQGDSVDMETAAVAQVAYSNEIPYIAFRSLSDLAGADHDPNVGAFFGSGVAQRNAAKLTMAFIKEWNTEK</sequence>
<dbReference type="PANTHER" id="PTHR21234">
    <property type="entry name" value="PURINE NUCLEOSIDE PHOSPHORYLASE"/>
    <property type="match status" value="1"/>
</dbReference>
<name>A0A1E7REB5_9GAMM</name>
<comment type="caution">
    <text evidence="3">The sequence shown here is derived from an EMBL/GenBank/DDBJ whole genome shotgun (WGS) entry which is preliminary data.</text>
</comment>
<organism evidence="3 4">
    <name type="scientific">Acinetobacter qingfengensis</name>
    <dbReference type="NCBI Taxonomy" id="1262585"/>
    <lineage>
        <taxon>Bacteria</taxon>
        <taxon>Pseudomonadati</taxon>
        <taxon>Pseudomonadota</taxon>
        <taxon>Gammaproteobacteria</taxon>
        <taxon>Moraxellales</taxon>
        <taxon>Moraxellaceae</taxon>
        <taxon>Acinetobacter</taxon>
    </lineage>
</organism>
<feature type="chain" id="PRO_5043144667" description="Nucleoside phosphorylase domain-containing protein" evidence="1">
    <location>
        <begin position="19"/>
        <end position="352"/>
    </location>
</feature>
<keyword evidence="1" id="KW-0732">Signal</keyword>
<evidence type="ECO:0000256" key="1">
    <source>
        <dbReference type="SAM" id="SignalP"/>
    </source>
</evidence>
<dbReference type="RefSeq" id="WP_070068893.1">
    <property type="nucleotide sequence ID" value="NZ_MKKK01000005.1"/>
</dbReference>
<dbReference type="InterPro" id="IPR035994">
    <property type="entry name" value="Nucleoside_phosphorylase_sf"/>
</dbReference>
<dbReference type="STRING" id="1262585.BJI46_08740"/>
<dbReference type="Proteomes" id="UP000185895">
    <property type="component" value="Unassembled WGS sequence"/>
</dbReference>
<dbReference type="OrthoDB" id="6677713at2"/>
<evidence type="ECO:0000313" key="4">
    <source>
        <dbReference type="Proteomes" id="UP000185895"/>
    </source>
</evidence>
<reference evidence="3 4" key="1">
    <citation type="submission" date="2016-09" db="EMBL/GenBank/DDBJ databases">
        <authorList>
            <person name="Capua I."/>
            <person name="De Benedictis P."/>
            <person name="Joannis T."/>
            <person name="Lombin L.H."/>
            <person name="Cattoli G."/>
        </authorList>
    </citation>
    <scope>NUCLEOTIDE SEQUENCE [LARGE SCALE GENOMIC DNA]</scope>
    <source>
        <strain evidence="3 4">ANC 4671</strain>
    </source>
</reference>
<keyword evidence="4" id="KW-1185">Reference proteome</keyword>
<feature type="domain" description="Nucleoside phosphorylase" evidence="2">
    <location>
        <begin position="49"/>
        <end position="342"/>
    </location>
</feature>
<dbReference type="Pfam" id="PF01048">
    <property type="entry name" value="PNP_UDP_1"/>
    <property type="match status" value="1"/>
</dbReference>
<dbReference type="EMBL" id="MKKK01000005">
    <property type="protein sequence ID" value="OEY97688.1"/>
    <property type="molecule type" value="Genomic_DNA"/>
</dbReference>
<proteinExistence type="predicted"/>
<dbReference type="InterPro" id="IPR000845">
    <property type="entry name" value="Nucleoside_phosphorylase_d"/>
</dbReference>
<dbReference type="AlphaFoldDB" id="A0A1E7REB5"/>
<dbReference type="PANTHER" id="PTHR21234:SF42">
    <property type="entry name" value="PHOSPHORYLASE SUPERFAMILY PROTEIN"/>
    <property type="match status" value="1"/>
</dbReference>
<accession>A0A1E7REB5</accession>
<dbReference type="CDD" id="cd09008">
    <property type="entry name" value="MTAN"/>
    <property type="match status" value="1"/>
</dbReference>
<dbReference type="PROSITE" id="PS51257">
    <property type="entry name" value="PROKAR_LIPOPROTEIN"/>
    <property type="match status" value="1"/>
</dbReference>
<dbReference type="SUPFAM" id="SSF53167">
    <property type="entry name" value="Purine and uridine phosphorylases"/>
    <property type="match status" value="1"/>
</dbReference>
<dbReference type="GO" id="GO:0003824">
    <property type="term" value="F:catalytic activity"/>
    <property type="evidence" value="ECO:0007669"/>
    <property type="project" value="InterPro"/>
</dbReference>
<dbReference type="GO" id="GO:0009116">
    <property type="term" value="P:nucleoside metabolic process"/>
    <property type="evidence" value="ECO:0007669"/>
    <property type="project" value="InterPro"/>
</dbReference>
<evidence type="ECO:0000313" key="3">
    <source>
        <dbReference type="EMBL" id="OEY97688.1"/>
    </source>
</evidence>